<gene>
    <name evidence="1" type="ORF">C5Y96_14260</name>
</gene>
<dbReference type="RefSeq" id="WP_105354521.1">
    <property type="nucleotide sequence ID" value="NZ_PUIA01000038.1"/>
</dbReference>
<evidence type="ECO:0008006" key="3">
    <source>
        <dbReference type="Google" id="ProtNLM"/>
    </source>
</evidence>
<accession>A0A2S8FEP1</accession>
<proteinExistence type="predicted"/>
<dbReference type="EMBL" id="PUIA01000038">
    <property type="protein sequence ID" value="PQO30629.1"/>
    <property type="molecule type" value="Genomic_DNA"/>
</dbReference>
<organism evidence="1 2">
    <name type="scientific">Blastopirellula marina</name>
    <dbReference type="NCBI Taxonomy" id="124"/>
    <lineage>
        <taxon>Bacteria</taxon>
        <taxon>Pseudomonadati</taxon>
        <taxon>Planctomycetota</taxon>
        <taxon>Planctomycetia</taxon>
        <taxon>Pirellulales</taxon>
        <taxon>Pirellulaceae</taxon>
        <taxon>Blastopirellula</taxon>
    </lineage>
</organism>
<dbReference type="Proteomes" id="UP000240009">
    <property type="component" value="Unassembled WGS sequence"/>
</dbReference>
<evidence type="ECO:0000313" key="1">
    <source>
        <dbReference type="EMBL" id="PQO30629.1"/>
    </source>
</evidence>
<dbReference type="OrthoDB" id="276004at2"/>
<dbReference type="AlphaFoldDB" id="A0A2S8FEP1"/>
<reference evidence="1 2" key="1">
    <citation type="submission" date="2018-02" db="EMBL/GenBank/DDBJ databases">
        <title>Comparative genomes isolates from brazilian mangrove.</title>
        <authorList>
            <person name="Araujo J.E."/>
            <person name="Taketani R.G."/>
            <person name="Silva M.C.P."/>
            <person name="Loureco M.V."/>
            <person name="Andreote F.D."/>
        </authorList>
    </citation>
    <scope>NUCLEOTIDE SEQUENCE [LARGE SCALE GENOMIC DNA]</scope>
    <source>
        <strain evidence="1 2">HEX-2 MGV</strain>
    </source>
</reference>
<evidence type="ECO:0000313" key="2">
    <source>
        <dbReference type="Proteomes" id="UP000240009"/>
    </source>
</evidence>
<sequence length="146" mass="16698">MPDLQRLTDAAVTKLLTEHALLHDLLEEADRITAEGDSPEPLVLGLSELRDMMHDQFADEERGGYLQETICIAPRYSSECEQLRLEHRLLLSDIDAMLDDLHHSPTETLATFHVRFRDFTTRFLNHEHHENAVVQKALEEDIGVGD</sequence>
<comment type="caution">
    <text evidence="1">The sequence shown here is derived from an EMBL/GenBank/DDBJ whole genome shotgun (WGS) entry which is preliminary data.</text>
</comment>
<name>A0A2S8FEP1_9BACT</name>
<protein>
    <recommendedName>
        <fullName evidence="3">Hemerythrin-like domain-containing protein</fullName>
    </recommendedName>
</protein>